<evidence type="ECO:0000256" key="5">
    <source>
        <dbReference type="ARBA" id="ARBA00023088"/>
    </source>
</evidence>
<evidence type="ECO:0000259" key="6">
    <source>
        <dbReference type="Pfam" id="PF17961"/>
    </source>
</evidence>
<comment type="subcellular location">
    <subcellularLocation>
        <location evidence="1">Secreted</location>
        <location evidence="1">Cell wall</location>
        <topology evidence="1">Peptidoglycan-anchor</topology>
    </subcellularLocation>
</comment>
<proteinExistence type="predicted"/>
<keyword evidence="2" id="KW-0134">Cell wall</keyword>
<evidence type="ECO:0000256" key="3">
    <source>
        <dbReference type="ARBA" id="ARBA00022525"/>
    </source>
</evidence>
<feature type="domain" description="SDR-like Ig" evidence="6">
    <location>
        <begin position="10"/>
        <end position="75"/>
    </location>
</feature>
<dbReference type="GO" id="GO:0007155">
    <property type="term" value="P:cell adhesion"/>
    <property type="evidence" value="ECO:0007669"/>
    <property type="project" value="InterPro"/>
</dbReference>
<accession>A0A2X2JS79</accession>
<dbReference type="SUPFAM" id="SSF49401">
    <property type="entry name" value="Bacterial adhesins"/>
    <property type="match status" value="1"/>
</dbReference>
<dbReference type="InterPro" id="IPR008966">
    <property type="entry name" value="Adhesion_dom_sf"/>
</dbReference>
<dbReference type="InterPro" id="IPR041171">
    <property type="entry name" value="SDR_Ig"/>
</dbReference>
<reference evidence="7 8" key="1">
    <citation type="submission" date="2018-06" db="EMBL/GenBank/DDBJ databases">
        <authorList>
            <consortium name="Pathogen Informatics"/>
            <person name="Doyle S."/>
        </authorList>
    </citation>
    <scope>NUCLEOTIDE SEQUENCE [LARGE SCALE GENOMIC DNA]</scope>
    <source>
        <strain evidence="7 8">NCTC7878</strain>
    </source>
</reference>
<evidence type="ECO:0000256" key="4">
    <source>
        <dbReference type="ARBA" id="ARBA00022729"/>
    </source>
</evidence>
<evidence type="ECO:0000256" key="1">
    <source>
        <dbReference type="ARBA" id="ARBA00004168"/>
    </source>
</evidence>
<gene>
    <name evidence="7" type="primary">clfA_4</name>
    <name evidence="7" type="ORF">NCTC7878_00547</name>
</gene>
<organism evidence="7 8">
    <name type="scientific">Staphylococcus aureus</name>
    <dbReference type="NCBI Taxonomy" id="1280"/>
    <lineage>
        <taxon>Bacteria</taxon>
        <taxon>Bacillati</taxon>
        <taxon>Bacillota</taxon>
        <taxon>Bacilli</taxon>
        <taxon>Bacillales</taxon>
        <taxon>Staphylococcaceae</taxon>
        <taxon>Staphylococcus</taxon>
    </lineage>
</organism>
<dbReference type="InterPro" id="IPR011252">
    <property type="entry name" value="Fibrogen-bd_dom1"/>
</dbReference>
<evidence type="ECO:0000313" key="8">
    <source>
        <dbReference type="Proteomes" id="UP000249913"/>
    </source>
</evidence>
<keyword evidence="4" id="KW-0732">Signal</keyword>
<protein>
    <submittedName>
        <fullName evidence="7">Clumping factor</fullName>
    </submittedName>
</protein>
<sequence length="77" mass="8332">MTHSNNCAQRINLNGVTSTAKVPPIMAGDQVLANGVIDSDGNVIYTFTDYVNTKDDVKATLTMPAYIDPENVTKKVM</sequence>
<dbReference type="EMBL" id="UAUX01000004">
    <property type="protein sequence ID" value="SPZ97157.1"/>
    <property type="molecule type" value="Genomic_DNA"/>
</dbReference>
<evidence type="ECO:0000256" key="2">
    <source>
        <dbReference type="ARBA" id="ARBA00022512"/>
    </source>
</evidence>
<keyword evidence="5" id="KW-0572">Peptidoglycan-anchor</keyword>
<evidence type="ECO:0000313" key="7">
    <source>
        <dbReference type="EMBL" id="SPZ97157.1"/>
    </source>
</evidence>
<dbReference type="Pfam" id="PF17961">
    <property type="entry name" value="Big_8"/>
    <property type="match status" value="1"/>
</dbReference>
<name>A0A2X2JS79_STAAU</name>
<dbReference type="Proteomes" id="UP000249913">
    <property type="component" value="Unassembled WGS sequence"/>
</dbReference>
<dbReference type="AlphaFoldDB" id="A0A2X2JS79"/>
<keyword evidence="3" id="KW-0964">Secreted</keyword>
<dbReference type="Gene3D" id="2.60.40.1280">
    <property type="match status" value="1"/>
</dbReference>